<dbReference type="PANTHER" id="PTHR36842:SF1">
    <property type="entry name" value="PROTEIN TOLB"/>
    <property type="match status" value="1"/>
</dbReference>
<dbReference type="Gene3D" id="2.120.10.30">
    <property type="entry name" value="TolB, C-terminal domain"/>
    <property type="match status" value="2"/>
</dbReference>
<evidence type="ECO:0000313" key="1">
    <source>
        <dbReference type="EMBL" id="TGC10674.1"/>
    </source>
</evidence>
<dbReference type="AlphaFoldDB" id="A0A4E0QBW2"/>
<protein>
    <recommendedName>
        <fullName evidence="3">Beta propeller repeat-containing protein</fullName>
    </recommendedName>
</protein>
<dbReference type="EMBL" id="PGGK01000003">
    <property type="protein sequence ID" value="TGC10674.1"/>
    <property type="molecule type" value="Genomic_DNA"/>
</dbReference>
<proteinExistence type="predicted"/>
<comment type="caution">
    <text evidence="1">The sequence shown here is derived from an EMBL/GenBank/DDBJ whole genome shotgun (WGS) entry which is preliminary data.</text>
</comment>
<name>A0A4E0QBW2_9EURY</name>
<evidence type="ECO:0008006" key="3">
    <source>
        <dbReference type="Google" id="ProtNLM"/>
    </source>
</evidence>
<dbReference type="SUPFAM" id="SSF69304">
    <property type="entry name" value="Tricorn protease N-terminal domain"/>
    <property type="match status" value="1"/>
</dbReference>
<accession>A0A4E0QBW2</accession>
<reference evidence="1 2" key="1">
    <citation type="submission" date="2017-11" db="EMBL/GenBank/DDBJ databases">
        <title>Isolation and Characterization of Methanogenic Archaea from Saline Meromictic Lake at Siberia.</title>
        <authorList>
            <person name="Shen Y."/>
            <person name="Huang H.-H."/>
            <person name="Lai M.-C."/>
            <person name="Chen S.-C."/>
        </authorList>
    </citation>
    <scope>NUCLEOTIDE SEQUENCE [LARGE SCALE GENOMIC DNA]</scope>
    <source>
        <strain evidence="1 2">SY-01</strain>
    </source>
</reference>
<evidence type="ECO:0000313" key="2">
    <source>
        <dbReference type="Proteomes" id="UP000297295"/>
    </source>
</evidence>
<keyword evidence="2" id="KW-1185">Reference proteome</keyword>
<sequence>MTTTQYLLLCLAMSLLAVNGASSQIAEGNETQITMNASDQDQLAIYGDWIVWTDYRNVTLEDIENTTFNNYFQLDTDIYAYNITTGKNLSLEYESMQNAPDIYGDRIVWEDYGNATLPPENEDLTVEDWLQFNVDVYMHNLSTEETMQITTNGSIQWSPAIYDDLVVWEDARNGNWDIYMYNLSSEEEIQITENKFAQLNPAVCNDTVVWEDNRNGNWDIYMYNVTSGEEIQITMNGSDQLSPAISDGIVVWEDYRNFNMTEDNANLTLQDIAQVNADIYMYNITTAEEFNVTDNNSWQGEPAVHGDRIVWTDLRDKDQVVEDPDNTRQDSIVFDADIYMYNVTSGEEWQVTANESWQNQPDIHDGMIIWTDYRNGNLDIYMYGLSSIIQNTKA</sequence>
<dbReference type="InterPro" id="IPR011042">
    <property type="entry name" value="6-blade_b-propeller_TolB-like"/>
</dbReference>
<dbReference type="NCBIfam" id="TIGR04275">
    <property type="entry name" value="beta_prop_Msarc"/>
    <property type="match status" value="5"/>
</dbReference>
<dbReference type="PANTHER" id="PTHR36842">
    <property type="entry name" value="PROTEIN TOLB HOMOLOG"/>
    <property type="match status" value="1"/>
</dbReference>
<organism evidence="1 2">
    <name type="scientific">Methanolobus halotolerans</name>
    <dbReference type="NCBI Taxonomy" id="2052935"/>
    <lineage>
        <taxon>Archaea</taxon>
        <taxon>Methanobacteriati</taxon>
        <taxon>Methanobacteriota</taxon>
        <taxon>Stenosarchaea group</taxon>
        <taxon>Methanomicrobia</taxon>
        <taxon>Methanosarcinales</taxon>
        <taxon>Methanosarcinaceae</taxon>
        <taxon>Methanolobus</taxon>
    </lineage>
</organism>
<gene>
    <name evidence="1" type="ORF">CUN85_04135</name>
</gene>
<dbReference type="InterPro" id="IPR027618">
    <property type="entry name" value="Beta_prop_Msarc"/>
</dbReference>
<dbReference type="OrthoDB" id="146042at2157"/>
<dbReference type="RefSeq" id="WP_135389054.1">
    <property type="nucleotide sequence ID" value="NZ_PGGK01000003.1"/>
</dbReference>
<dbReference type="Proteomes" id="UP000297295">
    <property type="component" value="Unassembled WGS sequence"/>
</dbReference>